<evidence type="ECO:0008006" key="3">
    <source>
        <dbReference type="Google" id="ProtNLM"/>
    </source>
</evidence>
<evidence type="ECO:0000313" key="1">
    <source>
        <dbReference type="EMBL" id="EIW78718.1"/>
    </source>
</evidence>
<dbReference type="Proteomes" id="UP000053558">
    <property type="component" value="Unassembled WGS sequence"/>
</dbReference>
<dbReference type="OrthoDB" id="2792339at2759"/>
<name>A0A5M3MHL4_CONPW</name>
<protein>
    <recommendedName>
        <fullName evidence="3">Protein kinase domain-containing protein</fullName>
    </recommendedName>
</protein>
<sequence length="347" mass="39680">MFSTLTITSDDIPQAITLTRTEDFPSHKFDYKKSKYHSKPTWQSSWYPQSAGHLSLRLTERISGGRSAVTYAAEIVSGNTNAVVSGVTASHPIPSEPELCVKVARLNCCRTLAREAWIYDKLRRRARGRDTWLYDQLPPDDKLQGIIAPHFYGLFTAETLPGQFSPWSTEDFKFETAWDDNILSDEDEMSDDFLPDDNTMYPEHSWYNHGVGGRELSEWCHWRPDPAAPVLAVIVMSRGGPTYTFEDHMDPATQDDIHAILDDLSLASLVHGDLRPANIVRAPASTMPCERHKCIHKWNVIDFSRALVDDYDPENAEIPQTNEWCAKRMVHNLQNYSYSKKDTFFYR</sequence>
<reference evidence="2" key="1">
    <citation type="journal article" date="2012" name="Science">
        <title>The Paleozoic origin of enzymatic lignin decomposition reconstructed from 31 fungal genomes.</title>
        <authorList>
            <person name="Floudas D."/>
            <person name="Binder M."/>
            <person name="Riley R."/>
            <person name="Barry K."/>
            <person name="Blanchette R.A."/>
            <person name="Henrissat B."/>
            <person name="Martinez A.T."/>
            <person name="Otillar R."/>
            <person name="Spatafora J.W."/>
            <person name="Yadav J.S."/>
            <person name="Aerts A."/>
            <person name="Benoit I."/>
            <person name="Boyd A."/>
            <person name="Carlson A."/>
            <person name="Copeland A."/>
            <person name="Coutinho P.M."/>
            <person name="de Vries R.P."/>
            <person name="Ferreira P."/>
            <person name="Findley K."/>
            <person name="Foster B."/>
            <person name="Gaskell J."/>
            <person name="Glotzer D."/>
            <person name="Gorecki P."/>
            <person name="Heitman J."/>
            <person name="Hesse C."/>
            <person name="Hori C."/>
            <person name="Igarashi K."/>
            <person name="Jurgens J.A."/>
            <person name="Kallen N."/>
            <person name="Kersten P."/>
            <person name="Kohler A."/>
            <person name="Kuees U."/>
            <person name="Kumar T.K.A."/>
            <person name="Kuo A."/>
            <person name="LaButti K."/>
            <person name="Larrondo L.F."/>
            <person name="Lindquist E."/>
            <person name="Ling A."/>
            <person name="Lombard V."/>
            <person name="Lucas S."/>
            <person name="Lundell T."/>
            <person name="Martin R."/>
            <person name="McLaughlin D.J."/>
            <person name="Morgenstern I."/>
            <person name="Morin E."/>
            <person name="Murat C."/>
            <person name="Nagy L.G."/>
            <person name="Nolan M."/>
            <person name="Ohm R.A."/>
            <person name="Patyshakuliyeva A."/>
            <person name="Rokas A."/>
            <person name="Ruiz-Duenas F.J."/>
            <person name="Sabat G."/>
            <person name="Salamov A."/>
            <person name="Samejima M."/>
            <person name="Schmutz J."/>
            <person name="Slot J.C."/>
            <person name="St John F."/>
            <person name="Stenlid J."/>
            <person name="Sun H."/>
            <person name="Sun S."/>
            <person name="Syed K."/>
            <person name="Tsang A."/>
            <person name="Wiebenga A."/>
            <person name="Young D."/>
            <person name="Pisabarro A."/>
            <person name="Eastwood D.C."/>
            <person name="Martin F."/>
            <person name="Cullen D."/>
            <person name="Grigoriev I.V."/>
            <person name="Hibbett D.S."/>
        </authorList>
    </citation>
    <scope>NUCLEOTIDE SEQUENCE [LARGE SCALE GENOMIC DNA]</scope>
    <source>
        <strain evidence="2">RWD-64-598 SS2</strain>
    </source>
</reference>
<accession>A0A5M3MHL4</accession>
<keyword evidence="2" id="KW-1185">Reference proteome</keyword>
<dbReference type="EMBL" id="JH711582">
    <property type="protein sequence ID" value="EIW78718.1"/>
    <property type="molecule type" value="Genomic_DNA"/>
</dbReference>
<organism evidence="1 2">
    <name type="scientific">Coniophora puteana (strain RWD-64-598)</name>
    <name type="common">Brown rot fungus</name>
    <dbReference type="NCBI Taxonomy" id="741705"/>
    <lineage>
        <taxon>Eukaryota</taxon>
        <taxon>Fungi</taxon>
        <taxon>Dikarya</taxon>
        <taxon>Basidiomycota</taxon>
        <taxon>Agaricomycotina</taxon>
        <taxon>Agaricomycetes</taxon>
        <taxon>Agaricomycetidae</taxon>
        <taxon>Boletales</taxon>
        <taxon>Coniophorineae</taxon>
        <taxon>Coniophoraceae</taxon>
        <taxon>Coniophora</taxon>
    </lineage>
</organism>
<dbReference type="GeneID" id="19198730"/>
<dbReference type="KEGG" id="cput:CONPUDRAFT_108718"/>
<dbReference type="AlphaFoldDB" id="A0A5M3MHL4"/>
<evidence type="ECO:0000313" key="2">
    <source>
        <dbReference type="Proteomes" id="UP000053558"/>
    </source>
</evidence>
<dbReference type="RefSeq" id="XP_007771697.1">
    <property type="nucleotide sequence ID" value="XM_007773507.1"/>
</dbReference>
<proteinExistence type="predicted"/>
<comment type="caution">
    <text evidence="1">The sequence shown here is derived from an EMBL/GenBank/DDBJ whole genome shotgun (WGS) entry which is preliminary data.</text>
</comment>
<dbReference type="OMA" id="RVEPWEN"/>
<gene>
    <name evidence="1" type="ORF">CONPUDRAFT_108718</name>
</gene>